<dbReference type="InterPro" id="IPR045466">
    <property type="entry name" value="DUF6498"/>
</dbReference>
<accession>A0A1G2J9A9</accession>
<comment type="caution">
    <text evidence="2">The sequence shown here is derived from an EMBL/GenBank/DDBJ whole genome shotgun (WGS) entry which is preliminary data.</text>
</comment>
<feature type="transmembrane region" description="Helical" evidence="1">
    <location>
        <begin position="43"/>
        <end position="61"/>
    </location>
</feature>
<gene>
    <name evidence="2" type="ORF">A2401_00360</name>
</gene>
<evidence type="ECO:0000313" key="3">
    <source>
        <dbReference type="Proteomes" id="UP000177751"/>
    </source>
</evidence>
<dbReference type="Pfam" id="PF20108">
    <property type="entry name" value="DUF6498"/>
    <property type="match status" value="1"/>
</dbReference>
<dbReference type="AlphaFoldDB" id="A0A1G2J9A9"/>
<dbReference type="Proteomes" id="UP000177751">
    <property type="component" value="Unassembled WGS sequence"/>
</dbReference>
<feature type="transmembrane region" description="Helical" evidence="1">
    <location>
        <begin position="12"/>
        <end position="31"/>
    </location>
</feature>
<organism evidence="2 3">
    <name type="scientific">Candidatus Staskawiczbacteria bacterium RIFOXYC1_FULL_38_18</name>
    <dbReference type="NCBI Taxonomy" id="1802229"/>
    <lineage>
        <taxon>Bacteria</taxon>
        <taxon>Candidatus Staskawicziibacteriota</taxon>
    </lineage>
</organism>
<feature type="transmembrane region" description="Helical" evidence="1">
    <location>
        <begin position="126"/>
        <end position="145"/>
    </location>
</feature>
<keyword evidence="1" id="KW-0472">Membrane</keyword>
<protein>
    <submittedName>
        <fullName evidence="2">Uncharacterized protein</fullName>
    </submittedName>
</protein>
<sequence length="215" mass="24983">MKEGSLLRKNLVLDQSLWLLVFSNIVTIYFATNENWSLFDIMWVYWLQSVIIGIFNFIRILQLKEFSTEGFRINNRPAEPTEHTKKFTAFFFLLHYGFFHFGYMAFLLAGPLSAGTAGAMGSGFKYILPAALLFFFNHFFSYFYNRPRDTKKQNIGTLMFYPYARIIPMHFMIAFFSVYGGSLVLFLGLKTLADVIMHIVEHNLLRKGEESPVIT</sequence>
<reference evidence="2 3" key="1">
    <citation type="journal article" date="2016" name="Nat. Commun.">
        <title>Thousands of microbial genomes shed light on interconnected biogeochemical processes in an aquifer system.</title>
        <authorList>
            <person name="Anantharaman K."/>
            <person name="Brown C.T."/>
            <person name="Hug L.A."/>
            <person name="Sharon I."/>
            <person name="Castelle C.J."/>
            <person name="Probst A.J."/>
            <person name="Thomas B.C."/>
            <person name="Singh A."/>
            <person name="Wilkins M.J."/>
            <person name="Karaoz U."/>
            <person name="Brodie E.L."/>
            <person name="Williams K.H."/>
            <person name="Hubbard S.S."/>
            <person name="Banfield J.F."/>
        </authorList>
    </citation>
    <scope>NUCLEOTIDE SEQUENCE [LARGE SCALE GENOMIC DNA]</scope>
</reference>
<evidence type="ECO:0000256" key="1">
    <source>
        <dbReference type="SAM" id="Phobius"/>
    </source>
</evidence>
<feature type="transmembrane region" description="Helical" evidence="1">
    <location>
        <begin position="166"/>
        <end position="189"/>
    </location>
</feature>
<feature type="transmembrane region" description="Helical" evidence="1">
    <location>
        <begin position="87"/>
        <end position="106"/>
    </location>
</feature>
<evidence type="ECO:0000313" key="2">
    <source>
        <dbReference type="EMBL" id="OGZ83652.1"/>
    </source>
</evidence>
<keyword evidence="1" id="KW-1133">Transmembrane helix</keyword>
<dbReference type="EMBL" id="MHPP01000030">
    <property type="protein sequence ID" value="OGZ83652.1"/>
    <property type="molecule type" value="Genomic_DNA"/>
</dbReference>
<proteinExistence type="predicted"/>
<dbReference type="STRING" id="1802229.A2401_00360"/>
<keyword evidence="1" id="KW-0812">Transmembrane</keyword>
<name>A0A1G2J9A9_9BACT</name>